<keyword evidence="2" id="KW-1185">Reference proteome</keyword>
<feature type="non-terminal residue" evidence="1">
    <location>
        <position position="59"/>
    </location>
</feature>
<organism evidence="1 2">
    <name type="scientific">Haematococcus lacustris</name>
    <name type="common">Green alga</name>
    <name type="synonym">Haematococcus pluvialis</name>
    <dbReference type="NCBI Taxonomy" id="44745"/>
    <lineage>
        <taxon>Eukaryota</taxon>
        <taxon>Viridiplantae</taxon>
        <taxon>Chlorophyta</taxon>
        <taxon>core chlorophytes</taxon>
        <taxon>Chlorophyceae</taxon>
        <taxon>CS clade</taxon>
        <taxon>Chlamydomonadales</taxon>
        <taxon>Haematococcaceae</taxon>
        <taxon>Haematococcus</taxon>
    </lineage>
</organism>
<dbReference type="AlphaFoldDB" id="A0A699ZX48"/>
<dbReference type="EMBL" id="BLLF01002134">
    <property type="protein sequence ID" value="GFH22838.1"/>
    <property type="molecule type" value="Genomic_DNA"/>
</dbReference>
<accession>A0A699ZX48</accession>
<dbReference type="Proteomes" id="UP000485058">
    <property type="component" value="Unassembled WGS sequence"/>
</dbReference>
<proteinExistence type="predicted"/>
<evidence type="ECO:0000313" key="2">
    <source>
        <dbReference type="Proteomes" id="UP000485058"/>
    </source>
</evidence>
<sequence length="59" mass="6618">MMMNDEGGQLALPSFTTVLRRLANLWSRSPEDIKAKDADSLDPEAGVKKEGAFYTWTEE</sequence>
<reference evidence="1 2" key="1">
    <citation type="submission" date="2020-02" db="EMBL/GenBank/DDBJ databases">
        <title>Draft genome sequence of Haematococcus lacustris strain NIES-144.</title>
        <authorList>
            <person name="Morimoto D."/>
            <person name="Nakagawa S."/>
            <person name="Yoshida T."/>
            <person name="Sawayama S."/>
        </authorList>
    </citation>
    <scope>NUCLEOTIDE SEQUENCE [LARGE SCALE GENOMIC DNA]</scope>
    <source>
        <strain evidence="1 2">NIES-144</strain>
    </source>
</reference>
<name>A0A699ZX48_HAELA</name>
<protein>
    <submittedName>
        <fullName evidence="1">Uncharacterized protein</fullName>
    </submittedName>
</protein>
<evidence type="ECO:0000313" key="1">
    <source>
        <dbReference type="EMBL" id="GFH22838.1"/>
    </source>
</evidence>
<comment type="caution">
    <text evidence="1">The sequence shown here is derived from an EMBL/GenBank/DDBJ whole genome shotgun (WGS) entry which is preliminary data.</text>
</comment>
<gene>
    <name evidence="1" type="ORF">HaLaN_20358</name>
</gene>